<dbReference type="EMBL" id="JAMKFB020000477">
    <property type="protein sequence ID" value="KAL0149304.1"/>
    <property type="molecule type" value="Genomic_DNA"/>
</dbReference>
<organism evidence="1 2">
    <name type="scientific">Cirrhinus mrigala</name>
    <name type="common">Mrigala</name>
    <dbReference type="NCBI Taxonomy" id="683832"/>
    <lineage>
        <taxon>Eukaryota</taxon>
        <taxon>Metazoa</taxon>
        <taxon>Chordata</taxon>
        <taxon>Craniata</taxon>
        <taxon>Vertebrata</taxon>
        <taxon>Euteleostomi</taxon>
        <taxon>Actinopterygii</taxon>
        <taxon>Neopterygii</taxon>
        <taxon>Teleostei</taxon>
        <taxon>Ostariophysi</taxon>
        <taxon>Cypriniformes</taxon>
        <taxon>Cyprinidae</taxon>
        <taxon>Labeoninae</taxon>
        <taxon>Labeonini</taxon>
        <taxon>Cirrhinus</taxon>
    </lineage>
</organism>
<feature type="non-terminal residue" evidence="1">
    <location>
        <position position="96"/>
    </location>
</feature>
<name>A0ABD0MK59_CIRMR</name>
<protein>
    <submittedName>
        <fullName evidence="1">Uncharacterized protein</fullName>
    </submittedName>
</protein>
<keyword evidence="2" id="KW-1185">Reference proteome</keyword>
<sequence>YVNGKIWGALAPQGYNLYPIAGYAFAQLASLSKCGDSQVSTKFSLCATTRQSWPQCIVYGIFRRFFAPCTIIAHPIAYKSHSTPFPNRPHDLTPVS</sequence>
<gene>
    <name evidence="1" type="ORF">M9458_055342</name>
</gene>
<feature type="non-terminal residue" evidence="1">
    <location>
        <position position="1"/>
    </location>
</feature>
<reference evidence="1 2" key="1">
    <citation type="submission" date="2024-05" db="EMBL/GenBank/DDBJ databases">
        <title>Genome sequencing and assembly of Indian major carp, Cirrhinus mrigala (Hamilton, 1822).</title>
        <authorList>
            <person name="Mohindra V."/>
            <person name="Chowdhury L.M."/>
            <person name="Lal K."/>
            <person name="Jena J.K."/>
        </authorList>
    </citation>
    <scope>NUCLEOTIDE SEQUENCE [LARGE SCALE GENOMIC DNA]</scope>
    <source>
        <strain evidence="1">CM1030</strain>
        <tissue evidence="1">Blood</tissue>
    </source>
</reference>
<accession>A0ABD0MK59</accession>
<dbReference type="AlphaFoldDB" id="A0ABD0MK59"/>
<comment type="caution">
    <text evidence="1">The sequence shown here is derived from an EMBL/GenBank/DDBJ whole genome shotgun (WGS) entry which is preliminary data.</text>
</comment>
<dbReference type="Proteomes" id="UP001529510">
    <property type="component" value="Unassembled WGS sequence"/>
</dbReference>
<evidence type="ECO:0000313" key="2">
    <source>
        <dbReference type="Proteomes" id="UP001529510"/>
    </source>
</evidence>
<proteinExistence type="predicted"/>
<evidence type="ECO:0000313" key="1">
    <source>
        <dbReference type="EMBL" id="KAL0149304.1"/>
    </source>
</evidence>